<dbReference type="Pfam" id="PF01814">
    <property type="entry name" value="Hemerythrin"/>
    <property type="match status" value="1"/>
</dbReference>
<reference evidence="2 3" key="1">
    <citation type="submission" date="2015-09" db="EMBL/GenBank/DDBJ databases">
        <title>Draft genome sequence of Alicyclobacillus ferrooxydans DSM 22381.</title>
        <authorList>
            <person name="Hemp J."/>
        </authorList>
    </citation>
    <scope>NUCLEOTIDE SEQUENCE [LARGE SCALE GENOMIC DNA]</scope>
    <source>
        <strain evidence="2 3">TC-34</strain>
    </source>
</reference>
<dbReference type="AlphaFoldDB" id="A0A0P9EYN0"/>
<comment type="caution">
    <text evidence="2">The sequence shown here is derived from an EMBL/GenBank/DDBJ whole genome shotgun (WGS) entry which is preliminary data.</text>
</comment>
<dbReference type="EMBL" id="LJCO01000038">
    <property type="protein sequence ID" value="KPV44241.1"/>
    <property type="molecule type" value="Genomic_DNA"/>
</dbReference>
<sequence>MSGPALRQANAHYAIHESAYGEAEELLTLLQRVIQLGEWEQGMQVADVLAEHFEARTLAHAHEEENGLYQEIVAEHPELSVVIATLTHDHDLMRQLVDEVRALLQSTGTDTEDVLEQAVNRFVTLMWINQNHSRAEEKMVGSL</sequence>
<name>A0A0P9EYN0_9BACL</name>
<dbReference type="OrthoDB" id="2678857at2"/>
<dbReference type="PATRIC" id="fig|471514.4.peg.1904"/>
<evidence type="ECO:0000313" key="3">
    <source>
        <dbReference type="Proteomes" id="UP000050482"/>
    </source>
</evidence>
<evidence type="ECO:0000259" key="1">
    <source>
        <dbReference type="Pfam" id="PF01814"/>
    </source>
</evidence>
<dbReference type="RefSeq" id="WP_054968656.1">
    <property type="nucleotide sequence ID" value="NZ_LJCO01000038.1"/>
</dbReference>
<dbReference type="InterPro" id="IPR012312">
    <property type="entry name" value="Hemerythrin-like"/>
</dbReference>
<protein>
    <recommendedName>
        <fullName evidence="1">Hemerythrin-like domain-containing protein</fullName>
    </recommendedName>
</protein>
<dbReference type="Gene3D" id="1.20.120.520">
    <property type="entry name" value="nmb1532 protein domain like"/>
    <property type="match status" value="1"/>
</dbReference>
<feature type="domain" description="Hemerythrin-like" evidence="1">
    <location>
        <begin position="25"/>
        <end position="140"/>
    </location>
</feature>
<keyword evidence="3" id="KW-1185">Reference proteome</keyword>
<dbReference type="STRING" id="471514.AN477_08035"/>
<dbReference type="Proteomes" id="UP000050482">
    <property type="component" value="Unassembled WGS sequence"/>
</dbReference>
<proteinExistence type="predicted"/>
<accession>A0A0P9EYN0</accession>
<evidence type="ECO:0000313" key="2">
    <source>
        <dbReference type="EMBL" id="KPV44241.1"/>
    </source>
</evidence>
<gene>
    <name evidence="2" type="ORF">AN477_08035</name>
</gene>
<organism evidence="2 3">
    <name type="scientific">Alicyclobacillus ferrooxydans</name>
    <dbReference type="NCBI Taxonomy" id="471514"/>
    <lineage>
        <taxon>Bacteria</taxon>
        <taxon>Bacillati</taxon>
        <taxon>Bacillota</taxon>
        <taxon>Bacilli</taxon>
        <taxon>Bacillales</taxon>
        <taxon>Alicyclobacillaceae</taxon>
        <taxon>Alicyclobacillus</taxon>
    </lineage>
</organism>